<proteinExistence type="predicted"/>
<organism evidence="2 3">
    <name type="scientific">Mesobacillus subterraneus</name>
    <dbReference type="NCBI Taxonomy" id="285983"/>
    <lineage>
        <taxon>Bacteria</taxon>
        <taxon>Bacillati</taxon>
        <taxon>Bacillota</taxon>
        <taxon>Bacilli</taxon>
        <taxon>Bacillales</taxon>
        <taxon>Bacillaceae</taxon>
        <taxon>Mesobacillus</taxon>
    </lineage>
</organism>
<dbReference type="RefSeq" id="WP_044395786.1">
    <property type="nucleotide sequence ID" value="NZ_JXIQ01000150.1"/>
</dbReference>
<evidence type="ECO:0000313" key="2">
    <source>
        <dbReference type="EMBL" id="KIY20910.1"/>
    </source>
</evidence>
<protein>
    <submittedName>
        <fullName evidence="2">Uncharacterized protein</fullName>
    </submittedName>
</protein>
<reference evidence="2 3" key="1">
    <citation type="submission" date="2015-01" db="EMBL/GenBank/DDBJ databases">
        <title>Draft genome sequences of the supercritical CO2 tolerant bacteria Bacillus subterraneus MITOT1 and Bacillus cereus MIT0214.</title>
        <authorList>
            <person name="Peet K.C."/>
            <person name="Thompson J.R."/>
        </authorList>
    </citation>
    <scope>NUCLEOTIDE SEQUENCE [LARGE SCALE GENOMIC DNA]</scope>
    <source>
        <strain evidence="2 3">MITOT1</strain>
    </source>
</reference>
<keyword evidence="3" id="KW-1185">Reference proteome</keyword>
<evidence type="ECO:0000256" key="1">
    <source>
        <dbReference type="SAM" id="Phobius"/>
    </source>
</evidence>
<gene>
    <name evidence="2" type="ORF">UB32_16610</name>
</gene>
<feature type="transmembrane region" description="Helical" evidence="1">
    <location>
        <begin position="12"/>
        <end position="35"/>
    </location>
</feature>
<feature type="transmembrane region" description="Helical" evidence="1">
    <location>
        <begin position="41"/>
        <end position="62"/>
    </location>
</feature>
<name>A0A0D6Z6J2_9BACI</name>
<dbReference type="PATRIC" id="fig|285983.3.peg.2506"/>
<accession>A0A0D6Z6J2</accession>
<sequence length="263" mass="30157">MSIREFYQQKAYLHLNSSILSAVILLVTVTFSLILAWELPFFLVSTPFLAVSLIHYIGFIAYKNKTEGTPIPVSCYHDKQLFEQNSLLLAFAPAPALRMLLFTPDGMPAGELREVKVRKYRWVLPGFVDKKIRKQIGIYDFRGKMEGSLSEEGRRLKLRNSQGEVIGLFYPGRKQSGTTGMAFVNNGKKLKVEECFGLHHDMKLIRTEGGVAARLQTGWMPLEWTQYFKEANTPVLAFDYHLSKDERLTVFAALAIRYMYYDH</sequence>
<evidence type="ECO:0000313" key="3">
    <source>
        <dbReference type="Proteomes" id="UP000032512"/>
    </source>
</evidence>
<dbReference type="OrthoDB" id="2924197at2"/>
<keyword evidence="1" id="KW-1133">Transmembrane helix</keyword>
<dbReference type="Proteomes" id="UP000032512">
    <property type="component" value="Unassembled WGS sequence"/>
</dbReference>
<keyword evidence="1" id="KW-0812">Transmembrane</keyword>
<keyword evidence="1" id="KW-0472">Membrane</keyword>
<dbReference type="EMBL" id="JXIQ01000150">
    <property type="protein sequence ID" value="KIY20910.1"/>
    <property type="molecule type" value="Genomic_DNA"/>
</dbReference>
<comment type="caution">
    <text evidence="2">The sequence shown here is derived from an EMBL/GenBank/DDBJ whole genome shotgun (WGS) entry which is preliminary data.</text>
</comment>
<dbReference type="AlphaFoldDB" id="A0A0D6Z6J2"/>